<name>A0A563U1Q3_9SPHI</name>
<accession>A0A563U1Q3</accession>
<dbReference type="InterPro" id="IPR020843">
    <property type="entry name" value="ER"/>
</dbReference>
<dbReference type="OrthoDB" id="9805663at2"/>
<dbReference type="Pfam" id="PF00107">
    <property type="entry name" value="ADH_zinc_N"/>
    <property type="match status" value="1"/>
</dbReference>
<organism evidence="3 4">
    <name type="scientific">Mucilaginibacter achroorhodeus</name>
    <dbReference type="NCBI Taxonomy" id="2599294"/>
    <lineage>
        <taxon>Bacteria</taxon>
        <taxon>Pseudomonadati</taxon>
        <taxon>Bacteroidota</taxon>
        <taxon>Sphingobacteriia</taxon>
        <taxon>Sphingobacteriales</taxon>
        <taxon>Sphingobacteriaceae</taxon>
        <taxon>Mucilaginibacter</taxon>
    </lineage>
</organism>
<keyword evidence="1" id="KW-0560">Oxidoreductase</keyword>
<dbReference type="CDD" id="cd05288">
    <property type="entry name" value="PGDH"/>
    <property type="match status" value="1"/>
</dbReference>
<dbReference type="Gene3D" id="3.40.50.720">
    <property type="entry name" value="NAD(P)-binding Rossmann-like Domain"/>
    <property type="match status" value="1"/>
</dbReference>
<dbReference type="SUPFAM" id="SSF51735">
    <property type="entry name" value="NAD(P)-binding Rossmann-fold domains"/>
    <property type="match status" value="1"/>
</dbReference>
<sequence>MENHLIRLINLPAGKPKVTDFSLEYEQLPSIADGELLLKTLYISVDPYLRAKMSGGHQPPLNAGDVMYSRAIAEIVESRNQNFKKSDHVIGFLEWKDYVISNGNGLSKITKDATSLSVYLGVLGSTGLSAYFALRDIGKPKAGETMVVSGAAGAVGSIAGQIGKQLGCRVVGVVGSDEKASFIKNKLGFDEAINYRSTNNIQKAVNSLCPNGVDVYFDNVGGIISDGVIINMNDYGRVVVCGSIASYNDTEVDLGPRLLPLIVYKKLLVQGFLIADYTKEFAKGISSLQTWLNEDKIHYAETILEGLNRLPEAFVGLFDGKNEGKMVVKVA</sequence>
<evidence type="ECO:0000313" key="4">
    <source>
        <dbReference type="Proteomes" id="UP000318010"/>
    </source>
</evidence>
<dbReference type="AlphaFoldDB" id="A0A563U1Q3"/>
<dbReference type="InterPro" id="IPR041694">
    <property type="entry name" value="ADH_N_2"/>
</dbReference>
<dbReference type="EMBL" id="VOEI01000005">
    <property type="protein sequence ID" value="TWR24982.1"/>
    <property type="molecule type" value="Genomic_DNA"/>
</dbReference>
<reference evidence="3 4" key="1">
    <citation type="submission" date="2019-07" db="EMBL/GenBank/DDBJ databases">
        <authorList>
            <person name="Kim J."/>
        </authorList>
    </citation>
    <scope>NUCLEOTIDE SEQUENCE [LARGE SCALE GENOMIC DNA]</scope>
    <source>
        <strain evidence="3 4">MJ1a</strain>
    </source>
</reference>
<dbReference type="InterPro" id="IPR036291">
    <property type="entry name" value="NAD(P)-bd_dom_sf"/>
</dbReference>
<comment type="caution">
    <text evidence="3">The sequence shown here is derived from an EMBL/GenBank/DDBJ whole genome shotgun (WGS) entry which is preliminary data.</text>
</comment>
<evidence type="ECO:0000256" key="1">
    <source>
        <dbReference type="ARBA" id="ARBA00023002"/>
    </source>
</evidence>
<keyword evidence="4" id="KW-1185">Reference proteome</keyword>
<dbReference type="GO" id="GO:0016628">
    <property type="term" value="F:oxidoreductase activity, acting on the CH-CH group of donors, NAD or NADP as acceptor"/>
    <property type="evidence" value="ECO:0007669"/>
    <property type="project" value="InterPro"/>
</dbReference>
<dbReference type="Pfam" id="PF16884">
    <property type="entry name" value="ADH_N_2"/>
    <property type="match status" value="1"/>
</dbReference>
<dbReference type="PANTHER" id="PTHR43205:SF7">
    <property type="entry name" value="PROSTAGLANDIN REDUCTASE 1"/>
    <property type="match status" value="1"/>
</dbReference>
<dbReference type="PANTHER" id="PTHR43205">
    <property type="entry name" value="PROSTAGLANDIN REDUCTASE"/>
    <property type="match status" value="1"/>
</dbReference>
<protein>
    <submittedName>
        <fullName evidence="3">NADP-dependent oxidoreductase</fullName>
    </submittedName>
</protein>
<dbReference type="InterPro" id="IPR045010">
    <property type="entry name" value="MDR_fam"/>
</dbReference>
<proteinExistence type="predicted"/>
<dbReference type="Proteomes" id="UP000318010">
    <property type="component" value="Unassembled WGS sequence"/>
</dbReference>
<gene>
    <name evidence="3" type="ORF">FPZ42_14610</name>
</gene>
<dbReference type="RefSeq" id="WP_146272404.1">
    <property type="nucleotide sequence ID" value="NZ_VOEI01000005.1"/>
</dbReference>
<dbReference type="SMART" id="SM00829">
    <property type="entry name" value="PKS_ER"/>
    <property type="match status" value="1"/>
</dbReference>
<dbReference type="InterPro" id="IPR011032">
    <property type="entry name" value="GroES-like_sf"/>
</dbReference>
<feature type="domain" description="Enoyl reductase (ER)" evidence="2">
    <location>
        <begin position="36"/>
        <end position="328"/>
    </location>
</feature>
<evidence type="ECO:0000259" key="2">
    <source>
        <dbReference type="SMART" id="SM00829"/>
    </source>
</evidence>
<dbReference type="InterPro" id="IPR013149">
    <property type="entry name" value="ADH-like_C"/>
</dbReference>
<dbReference type="Gene3D" id="3.90.180.10">
    <property type="entry name" value="Medium-chain alcohol dehydrogenases, catalytic domain"/>
    <property type="match status" value="1"/>
</dbReference>
<dbReference type="SUPFAM" id="SSF50129">
    <property type="entry name" value="GroES-like"/>
    <property type="match status" value="2"/>
</dbReference>
<evidence type="ECO:0000313" key="3">
    <source>
        <dbReference type="EMBL" id="TWR24982.1"/>
    </source>
</evidence>
<dbReference type="FunFam" id="3.40.50.720:FF:000121">
    <property type="entry name" value="Prostaglandin reductase 2"/>
    <property type="match status" value="1"/>
</dbReference>